<dbReference type="InterPro" id="IPR002052">
    <property type="entry name" value="DNA_methylase_N6_adenine_CS"/>
</dbReference>
<gene>
    <name evidence="2" type="ORF">BHU72_11000</name>
</gene>
<dbReference type="GO" id="GO:0008170">
    <property type="term" value="F:N-methyltransferase activity"/>
    <property type="evidence" value="ECO:0007669"/>
    <property type="project" value="UniProtKB-ARBA"/>
</dbReference>
<evidence type="ECO:0000259" key="1">
    <source>
        <dbReference type="Pfam" id="PF05175"/>
    </source>
</evidence>
<dbReference type="Proteomes" id="UP000095255">
    <property type="component" value="Unassembled WGS sequence"/>
</dbReference>
<dbReference type="Gene3D" id="3.40.50.150">
    <property type="entry name" value="Vaccinia Virus protein VP39"/>
    <property type="match status" value="1"/>
</dbReference>
<keyword evidence="3" id="KW-1185">Reference proteome</keyword>
<evidence type="ECO:0000313" key="3">
    <source>
        <dbReference type="Proteomes" id="UP000095255"/>
    </source>
</evidence>
<dbReference type="PANTHER" id="PTHR47739:SF1">
    <property type="entry name" value="TRNA1(VAL) (ADENINE(37)-N6)-METHYLTRANSFERASE"/>
    <property type="match status" value="1"/>
</dbReference>
<dbReference type="GO" id="GO:0008757">
    <property type="term" value="F:S-adenosylmethionine-dependent methyltransferase activity"/>
    <property type="evidence" value="ECO:0007669"/>
    <property type="project" value="UniProtKB-ARBA"/>
</dbReference>
<dbReference type="GO" id="GO:0032259">
    <property type="term" value="P:methylation"/>
    <property type="evidence" value="ECO:0007669"/>
    <property type="project" value="InterPro"/>
</dbReference>
<comment type="caution">
    <text evidence="2">The sequence shown here is derived from an EMBL/GenBank/DDBJ whole genome shotgun (WGS) entry which is preliminary data.</text>
</comment>
<dbReference type="AlphaFoldDB" id="A0A1E5L2G2"/>
<dbReference type="SUPFAM" id="SSF53335">
    <property type="entry name" value="S-adenosyl-L-methionine-dependent methyltransferases"/>
    <property type="match status" value="1"/>
</dbReference>
<dbReference type="InterPro" id="IPR007848">
    <property type="entry name" value="Small_mtfrase_dom"/>
</dbReference>
<dbReference type="PROSITE" id="PS00092">
    <property type="entry name" value="N6_MTASE"/>
    <property type="match status" value="1"/>
</dbReference>
<dbReference type="PANTHER" id="PTHR47739">
    <property type="entry name" value="TRNA1(VAL) (ADENINE(37)-N6)-METHYLTRANSFERASE"/>
    <property type="match status" value="1"/>
</dbReference>
<proteinExistence type="predicted"/>
<dbReference type="OrthoDB" id="9777257at2"/>
<accession>A0A1E5L2G2</accession>
<dbReference type="Pfam" id="PF05175">
    <property type="entry name" value="MTS"/>
    <property type="match status" value="1"/>
</dbReference>
<dbReference type="STRING" id="1390249.BHU72_11000"/>
<organism evidence="2 3">
    <name type="scientific">Desulfuribacillus stibiiarsenatis</name>
    <dbReference type="NCBI Taxonomy" id="1390249"/>
    <lineage>
        <taxon>Bacteria</taxon>
        <taxon>Bacillati</taxon>
        <taxon>Bacillota</taxon>
        <taxon>Desulfuribacillia</taxon>
        <taxon>Desulfuribacillales</taxon>
        <taxon>Desulfuribacillaceae</taxon>
        <taxon>Desulfuribacillus</taxon>
    </lineage>
</organism>
<dbReference type="InterPro" id="IPR029063">
    <property type="entry name" value="SAM-dependent_MTases_sf"/>
</dbReference>
<dbReference type="GO" id="GO:0003676">
    <property type="term" value="F:nucleic acid binding"/>
    <property type="evidence" value="ECO:0007669"/>
    <property type="project" value="InterPro"/>
</dbReference>
<name>A0A1E5L2G2_9FIRM</name>
<protein>
    <recommendedName>
        <fullName evidence="1">Methyltransferase small domain-containing protein</fullName>
    </recommendedName>
</protein>
<dbReference type="InterPro" id="IPR050210">
    <property type="entry name" value="tRNA_Adenine-N(6)_MTase"/>
</dbReference>
<sequence>MDDLLDGMKIIQSKDVFSFSTDAVLVASFTRLDASAKKVIDLGTGTGIIPLLLSKRYPRLQMIGLEIQERLADMSRRSVEFNNLSDRIDIQLGDLKQAPATFGYGVFDAVVSNPPYMEAGIGEQNPNPHKAIARHEIHCNLADICATASKLVKSGGKFFIVYRSLRLAELMTELRRNSLEPKRMRLVAPRIDKEPNIVLLEAVKDRQPGLRIEPTLAVYNDNGTFTDELLSMNPTGQKARGESHGICSEQL</sequence>
<dbReference type="CDD" id="cd02440">
    <property type="entry name" value="AdoMet_MTases"/>
    <property type="match status" value="1"/>
</dbReference>
<reference evidence="2 3" key="1">
    <citation type="submission" date="2016-09" db="EMBL/GenBank/DDBJ databases">
        <title>Desulfuribacillus arsenicus sp. nov., an obligately anaerobic, dissimilatory arsenic- and antimonate-reducing bacterium isolated from anoxic sediments.</title>
        <authorList>
            <person name="Abin C.A."/>
            <person name="Hollibaugh J.T."/>
        </authorList>
    </citation>
    <scope>NUCLEOTIDE SEQUENCE [LARGE SCALE GENOMIC DNA]</scope>
    <source>
        <strain evidence="2 3">MLFW-2</strain>
    </source>
</reference>
<evidence type="ECO:0000313" key="2">
    <source>
        <dbReference type="EMBL" id="OEH84325.1"/>
    </source>
</evidence>
<dbReference type="EMBL" id="MJAT01000039">
    <property type="protein sequence ID" value="OEH84325.1"/>
    <property type="molecule type" value="Genomic_DNA"/>
</dbReference>
<feature type="domain" description="Methyltransferase small" evidence="1">
    <location>
        <begin position="23"/>
        <end position="171"/>
    </location>
</feature>